<dbReference type="RefSeq" id="WP_031393631.1">
    <property type="nucleotide sequence ID" value="NZ_CP128316.1"/>
</dbReference>
<dbReference type="GO" id="GO:0005254">
    <property type="term" value="F:chloride channel activity"/>
    <property type="evidence" value="ECO:0007669"/>
    <property type="project" value="UniProtKB-KW"/>
</dbReference>
<accession>A0A2T4YU74</accession>
<dbReference type="Proteomes" id="UP000240996">
    <property type="component" value="Unassembled WGS sequence"/>
</dbReference>
<dbReference type="Pfam" id="PF00654">
    <property type="entry name" value="Voltage_CLC"/>
    <property type="match status" value="1"/>
</dbReference>
<dbReference type="InterPro" id="IPR014743">
    <property type="entry name" value="Cl-channel_core"/>
</dbReference>
<keyword evidence="9" id="KW-0407">Ion channel</keyword>
<dbReference type="GO" id="GO:0034707">
    <property type="term" value="C:chloride channel complex"/>
    <property type="evidence" value="ECO:0007669"/>
    <property type="project" value="UniProtKB-KW"/>
</dbReference>
<organism evidence="11 12">
    <name type="scientific">Sphingomonas aerolata</name>
    <dbReference type="NCBI Taxonomy" id="185951"/>
    <lineage>
        <taxon>Bacteria</taxon>
        <taxon>Pseudomonadati</taxon>
        <taxon>Pseudomonadota</taxon>
        <taxon>Alphaproteobacteria</taxon>
        <taxon>Sphingomonadales</taxon>
        <taxon>Sphingomonadaceae</taxon>
        <taxon>Sphingomonas</taxon>
    </lineage>
</organism>
<evidence type="ECO:0000256" key="9">
    <source>
        <dbReference type="ARBA" id="ARBA00023303"/>
    </source>
</evidence>
<evidence type="ECO:0000313" key="12">
    <source>
        <dbReference type="Proteomes" id="UP000240996"/>
    </source>
</evidence>
<dbReference type="Gene3D" id="1.10.3080.10">
    <property type="entry name" value="Clc chloride channel"/>
    <property type="match status" value="1"/>
</dbReference>
<keyword evidence="3 10" id="KW-0812">Transmembrane</keyword>
<evidence type="ECO:0000313" key="11">
    <source>
        <dbReference type="EMBL" id="PTM47291.1"/>
    </source>
</evidence>
<comment type="subcellular location">
    <subcellularLocation>
        <location evidence="1">Membrane</location>
        <topology evidence="1">Multi-pass membrane protein</topology>
    </subcellularLocation>
</comment>
<dbReference type="InterPro" id="IPR050368">
    <property type="entry name" value="ClC-type_chloride_channel"/>
</dbReference>
<evidence type="ECO:0000256" key="7">
    <source>
        <dbReference type="ARBA" id="ARBA00023173"/>
    </source>
</evidence>
<feature type="transmembrane region" description="Helical" evidence="10">
    <location>
        <begin position="171"/>
        <end position="195"/>
    </location>
</feature>
<sequence>MAGLFNRLLPSKRWTPSRYRALLRARGPRSTQFRTRGAILAGAILIGIVATLFAEAADWAGEVFSNFAKTWHWLPLVTTPLTFMGLVWLTRRYAPFARGSGIPQVIAAQANPNDATGTLISIRTVAAKAVLTIGAVLGGASVGREGPTVQLAAAVMGFTHRLVRVPLRGGVLIAGGAAGVAAAFNTPLAGLLFAIEELASAYEQRVTLLVLAAIVIAGMVAQSVQGDYIYFGAIGAHMPLLSALIVAPVAGIAGGMTGGLFSRILLAMAVSRNRVTGWTRAHPVAFAGVCGGVVAVLGVVTGLTWGTGYAPARAMIVGVDAPLWFGPAKLVATAATAIAGLPGGIFAPSLAVGAGVGNLLREIFPGEPASAIVILGMVAYFAGVVRAPLTAVIILSETTASRGLMLPMFATAFIADAASQWVCREKLYHGLSKTFAMTETTRST</sequence>
<proteinExistence type="predicted"/>
<evidence type="ECO:0000256" key="4">
    <source>
        <dbReference type="ARBA" id="ARBA00022989"/>
    </source>
</evidence>
<evidence type="ECO:0000256" key="6">
    <source>
        <dbReference type="ARBA" id="ARBA00023136"/>
    </source>
</evidence>
<gene>
    <name evidence="11" type="ORF">C8J24_0683</name>
</gene>
<name>A0A2T4YU74_9SPHN</name>
<dbReference type="AlphaFoldDB" id="A0A2T4YU74"/>
<keyword evidence="8" id="KW-0868">Chloride</keyword>
<keyword evidence="4 10" id="KW-1133">Transmembrane helix</keyword>
<keyword evidence="5" id="KW-0406">Ion transport</keyword>
<keyword evidence="2" id="KW-0813">Transport</keyword>
<evidence type="ECO:0000256" key="3">
    <source>
        <dbReference type="ARBA" id="ARBA00022692"/>
    </source>
</evidence>
<dbReference type="SUPFAM" id="SSF81340">
    <property type="entry name" value="Clc chloride channel"/>
    <property type="match status" value="1"/>
</dbReference>
<evidence type="ECO:0000256" key="8">
    <source>
        <dbReference type="ARBA" id="ARBA00023214"/>
    </source>
</evidence>
<feature type="transmembrane region" description="Helical" evidence="10">
    <location>
        <begin position="406"/>
        <end position="423"/>
    </location>
</feature>
<feature type="transmembrane region" description="Helical" evidence="10">
    <location>
        <begin position="201"/>
        <end position="221"/>
    </location>
</feature>
<keyword evidence="7" id="KW-0869">Chloride channel</keyword>
<dbReference type="PANTHER" id="PTHR43427:SF6">
    <property type="entry name" value="CHLORIDE CHANNEL PROTEIN CLC-E"/>
    <property type="match status" value="1"/>
</dbReference>
<feature type="transmembrane region" description="Helical" evidence="10">
    <location>
        <begin position="70"/>
        <end position="89"/>
    </location>
</feature>
<feature type="transmembrane region" description="Helical" evidence="10">
    <location>
        <begin position="372"/>
        <end position="394"/>
    </location>
</feature>
<dbReference type="PANTHER" id="PTHR43427">
    <property type="entry name" value="CHLORIDE CHANNEL PROTEIN CLC-E"/>
    <property type="match status" value="1"/>
</dbReference>
<keyword evidence="12" id="KW-1185">Reference proteome</keyword>
<comment type="caution">
    <text evidence="11">The sequence shown here is derived from an EMBL/GenBank/DDBJ whole genome shotgun (WGS) entry which is preliminary data.</text>
</comment>
<evidence type="ECO:0000256" key="5">
    <source>
        <dbReference type="ARBA" id="ARBA00023065"/>
    </source>
</evidence>
<evidence type="ECO:0000256" key="1">
    <source>
        <dbReference type="ARBA" id="ARBA00004141"/>
    </source>
</evidence>
<dbReference type="CDD" id="cd01034">
    <property type="entry name" value="EriC_like"/>
    <property type="match status" value="1"/>
</dbReference>
<keyword evidence="6 10" id="KW-0472">Membrane</keyword>
<reference evidence="11 12" key="1">
    <citation type="submission" date="2018-04" db="EMBL/GenBank/DDBJ databases">
        <title>Genomic Encyclopedia of Type Strains, Phase III (KMG-III): the genomes of soil and plant-associated and newly described type strains.</title>
        <authorList>
            <person name="Whitman W."/>
        </authorList>
    </citation>
    <scope>NUCLEOTIDE SEQUENCE [LARGE SCALE GENOMIC DNA]</scope>
    <source>
        <strain evidence="11 12">NW12</strain>
    </source>
</reference>
<dbReference type="InterPro" id="IPR001807">
    <property type="entry name" value="ClC"/>
</dbReference>
<evidence type="ECO:0000256" key="2">
    <source>
        <dbReference type="ARBA" id="ARBA00022448"/>
    </source>
</evidence>
<dbReference type="EMBL" id="PZZN01000001">
    <property type="protein sequence ID" value="PTM47291.1"/>
    <property type="molecule type" value="Genomic_DNA"/>
</dbReference>
<feature type="transmembrane region" description="Helical" evidence="10">
    <location>
        <begin position="330"/>
        <end position="360"/>
    </location>
</feature>
<feature type="transmembrane region" description="Helical" evidence="10">
    <location>
        <begin position="283"/>
        <end position="310"/>
    </location>
</feature>
<dbReference type="PRINTS" id="PR00762">
    <property type="entry name" value="CLCHANNEL"/>
</dbReference>
<evidence type="ECO:0000256" key="10">
    <source>
        <dbReference type="SAM" id="Phobius"/>
    </source>
</evidence>
<protein>
    <submittedName>
        <fullName evidence="11">H+/Cl-antiporter ClcA</fullName>
    </submittedName>
</protein>